<organism evidence="1">
    <name type="scientific">marine sediment metagenome</name>
    <dbReference type="NCBI Taxonomy" id="412755"/>
    <lineage>
        <taxon>unclassified sequences</taxon>
        <taxon>metagenomes</taxon>
        <taxon>ecological metagenomes</taxon>
    </lineage>
</organism>
<dbReference type="AlphaFoldDB" id="X1QNU4"/>
<dbReference type="EMBL" id="BARW01003704">
    <property type="protein sequence ID" value="GAI70212.1"/>
    <property type="molecule type" value="Genomic_DNA"/>
</dbReference>
<accession>X1QNU4</accession>
<name>X1QNU4_9ZZZZ</name>
<sequence length="194" mass="21064">DLNPAHNSGISIPSYDTFWKRFGQGKATTYGGATLPTGNGVYLINGNHILNEVVTFPDNRQTLIFINGNFTVNAETRVPNSSAVTFIVNGSIRFGKKLNGGEGGEDEVGGIFIAKDEINTAYNITGPTEVTRKLLVKGALISLENTIYFNRNLGDEDNGTIPAETINLQPKHLLLLKSRLAKPTIFWREVAAGN</sequence>
<reference evidence="1" key="1">
    <citation type="journal article" date="2014" name="Front. Microbiol.">
        <title>High frequency of phylogenetically diverse reductive dehalogenase-homologous genes in deep subseafloor sedimentary metagenomes.</title>
        <authorList>
            <person name="Kawai M."/>
            <person name="Futagami T."/>
            <person name="Toyoda A."/>
            <person name="Takaki Y."/>
            <person name="Nishi S."/>
            <person name="Hori S."/>
            <person name="Arai W."/>
            <person name="Tsubouchi T."/>
            <person name="Morono Y."/>
            <person name="Uchiyama I."/>
            <person name="Ito T."/>
            <person name="Fujiyama A."/>
            <person name="Inagaki F."/>
            <person name="Takami H."/>
        </authorList>
    </citation>
    <scope>NUCLEOTIDE SEQUENCE</scope>
    <source>
        <strain evidence="1">Expedition CK06-06</strain>
    </source>
</reference>
<protein>
    <submittedName>
        <fullName evidence="1">Uncharacterized protein</fullName>
    </submittedName>
</protein>
<feature type="non-terminal residue" evidence="1">
    <location>
        <position position="1"/>
    </location>
</feature>
<proteinExistence type="predicted"/>
<evidence type="ECO:0000313" key="1">
    <source>
        <dbReference type="EMBL" id="GAI70212.1"/>
    </source>
</evidence>
<gene>
    <name evidence="1" type="ORF">S12H4_09227</name>
</gene>
<comment type="caution">
    <text evidence="1">The sequence shown here is derived from an EMBL/GenBank/DDBJ whole genome shotgun (WGS) entry which is preliminary data.</text>
</comment>